<evidence type="ECO:0000259" key="14">
    <source>
        <dbReference type="Pfam" id="PF02749"/>
    </source>
</evidence>
<dbReference type="PATRIC" id="fig|1440763.5.peg.436"/>
<feature type="domain" description="Quinolinate phosphoribosyl transferase C-terminal" evidence="13">
    <location>
        <begin position="122"/>
        <end position="285"/>
    </location>
</feature>
<dbReference type="Pfam" id="PF01729">
    <property type="entry name" value="QRPTase_C"/>
    <property type="match status" value="1"/>
</dbReference>
<accession>A0A0G9HEX4</accession>
<dbReference type="PANTHER" id="PTHR32179:SF3">
    <property type="entry name" value="NICOTINATE-NUCLEOTIDE PYROPHOSPHORYLASE [CARBOXYLATING]"/>
    <property type="match status" value="1"/>
</dbReference>
<evidence type="ECO:0000256" key="1">
    <source>
        <dbReference type="ARBA" id="ARBA00003237"/>
    </source>
</evidence>
<evidence type="ECO:0000313" key="15">
    <source>
        <dbReference type="EMBL" id="APG04750.1"/>
    </source>
</evidence>
<dbReference type="InterPro" id="IPR004393">
    <property type="entry name" value="NadC"/>
</dbReference>
<keyword evidence="7 12" id="KW-0328">Glycosyltransferase</keyword>
<comment type="function">
    <text evidence="1">Involved in the catabolism of quinolinic acid (QA).</text>
</comment>
<evidence type="ECO:0000256" key="11">
    <source>
        <dbReference type="ARBA" id="ARBA00069173"/>
    </source>
</evidence>
<dbReference type="CDD" id="cd01572">
    <property type="entry name" value="QPRTase"/>
    <property type="match status" value="1"/>
</dbReference>
<dbReference type="InterPro" id="IPR022412">
    <property type="entry name" value="Quinolinate_PRibosylTrfase_N"/>
</dbReference>
<keyword evidence="8 12" id="KW-0808">Transferase</keyword>
<dbReference type="GO" id="GO:0034213">
    <property type="term" value="P:quinolinate catabolic process"/>
    <property type="evidence" value="ECO:0007669"/>
    <property type="project" value="TreeGrafter"/>
</dbReference>
<evidence type="ECO:0000256" key="6">
    <source>
        <dbReference type="ARBA" id="ARBA00022642"/>
    </source>
</evidence>
<dbReference type="FunFam" id="3.90.1170.20:FF:000001">
    <property type="entry name" value="Nicotinate-nucleotide diphosphorylase (Carboxylating)"/>
    <property type="match status" value="1"/>
</dbReference>
<dbReference type="AlphaFoldDB" id="A0A0G9HEX4"/>
<dbReference type="EC" id="2.4.2.19" evidence="5"/>
<proteinExistence type="inferred from homology"/>
<dbReference type="GO" id="GO:0004514">
    <property type="term" value="F:nicotinate-nucleotide diphosphorylase (carboxylating) activity"/>
    <property type="evidence" value="ECO:0007669"/>
    <property type="project" value="UniProtKB-EC"/>
</dbReference>
<evidence type="ECO:0000256" key="7">
    <source>
        <dbReference type="ARBA" id="ARBA00022676"/>
    </source>
</evidence>
<dbReference type="SUPFAM" id="SSF54675">
    <property type="entry name" value="Nicotinate/Quinolinate PRTase N-terminal domain-like"/>
    <property type="match status" value="1"/>
</dbReference>
<evidence type="ECO:0000256" key="10">
    <source>
        <dbReference type="ARBA" id="ARBA00047445"/>
    </source>
</evidence>
<dbReference type="Gene3D" id="3.90.1170.20">
    <property type="entry name" value="Quinolinate phosphoribosyl transferase, N-terminal domain"/>
    <property type="match status" value="1"/>
</dbReference>
<comment type="subunit">
    <text evidence="4">Hexamer formed by 3 homodimers.</text>
</comment>
<sequence>MSSPDTRHLVDALPPASEILADVQRAFAEDIGPGDATADLLDPGATATAVLTCREDAVLCGAAWFETAFRQLDPDVRIEWLVHDGDRMRAGSTVCRLAGKARALVTAERSALNFLQLLSATATVTARYADAIAGTRTRVLDTRKTLPGLRRAQKYAVLCGGGTNHRIGLFDAMMLKENHIIAAGGIPAAVAAARRIHPALPLIVEVETLDELAQVLDAGADRALLDNFTPAMLTEAVAFTAGRMPLEVSGNVEIDTIRAIAQTGVDFISSGALTKNVRAIDLSLRLDVKHDGS</sequence>
<evidence type="ECO:0000313" key="16">
    <source>
        <dbReference type="Proteomes" id="UP000182987"/>
    </source>
</evidence>
<reference evidence="16" key="1">
    <citation type="submission" date="2016-09" db="EMBL/GenBank/DDBJ databases">
        <authorList>
            <person name="Lysoe E."/>
        </authorList>
    </citation>
    <scope>NUCLEOTIDE SEQUENCE [LARGE SCALE GENOMIC DNA]</scope>
    <source>
        <strain evidence="16">LJ96T</strain>
    </source>
</reference>
<evidence type="ECO:0000256" key="12">
    <source>
        <dbReference type="PIRNR" id="PIRNR006250"/>
    </source>
</evidence>
<dbReference type="STRING" id="1440763.BJI69_13150"/>
<dbReference type="PANTHER" id="PTHR32179">
    <property type="entry name" value="NICOTINATE-NUCLEOTIDE PYROPHOSPHORYLASE [CARBOXYLATING]"/>
    <property type="match status" value="1"/>
</dbReference>
<dbReference type="InterPro" id="IPR013785">
    <property type="entry name" value="Aldolase_TIM"/>
</dbReference>
<dbReference type="InterPro" id="IPR027277">
    <property type="entry name" value="NadC/ModD"/>
</dbReference>
<dbReference type="UniPathway" id="UPA00253">
    <property type="reaction ID" value="UER00331"/>
</dbReference>
<comment type="similarity">
    <text evidence="3 12">Belongs to the NadC/ModD family.</text>
</comment>
<evidence type="ECO:0000256" key="4">
    <source>
        <dbReference type="ARBA" id="ARBA00011218"/>
    </source>
</evidence>
<comment type="pathway">
    <text evidence="2">Cofactor biosynthesis; NAD(+) biosynthesis; nicotinate D-ribonucleotide from quinolinate: step 1/1.</text>
</comment>
<dbReference type="Proteomes" id="UP000182987">
    <property type="component" value="Chromosome"/>
</dbReference>
<comment type="catalytic activity">
    <reaction evidence="10">
        <text>nicotinate beta-D-ribonucleotide + CO2 + diphosphate = quinolinate + 5-phospho-alpha-D-ribose 1-diphosphate + 2 H(+)</text>
        <dbReference type="Rhea" id="RHEA:12733"/>
        <dbReference type="ChEBI" id="CHEBI:15378"/>
        <dbReference type="ChEBI" id="CHEBI:16526"/>
        <dbReference type="ChEBI" id="CHEBI:29959"/>
        <dbReference type="ChEBI" id="CHEBI:33019"/>
        <dbReference type="ChEBI" id="CHEBI:57502"/>
        <dbReference type="ChEBI" id="CHEBI:58017"/>
        <dbReference type="EC" id="2.4.2.19"/>
    </reaction>
</comment>
<evidence type="ECO:0000256" key="9">
    <source>
        <dbReference type="ARBA" id="ARBA00033102"/>
    </source>
</evidence>
<dbReference type="NCBIfam" id="TIGR00078">
    <property type="entry name" value="nadC"/>
    <property type="match status" value="1"/>
</dbReference>
<dbReference type="PIRSF" id="PIRSF006250">
    <property type="entry name" value="NadC_ModD"/>
    <property type="match status" value="1"/>
</dbReference>
<protein>
    <recommendedName>
        <fullName evidence="11">Probable nicotinate-nucleotide pyrophosphorylase [carboxylating]</fullName>
        <ecNumber evidence="5">2.4.2.19</ecNumber>
    </recommendedName>
    <alternativeName>
        <fullName evidence="9">Quinolinate phosphoribosyltransferase [decarboxylating]</fullName>
    </alternativeName>
</protein>
<feature type="domain" description="Quinolinate phosphoribosyl transferase N-terminal" evidence="14">
    <location>
        <begin position="35"/>
        <end position="119"/>
    </location>
</feature>
<dbReference type="OrthoDB" id="9782546at2"/>
<dbReference type="Pfam" id="PF02749">
    <property type="entry name" value="QRPTase_N"/>
    <property type="match status" value="1"/>
</dbReference>
<keyword evidence="16" id="KW-1185">Reference proteome</keyword>
<dbReference type="SUPFAM" id="SSF51690">
    <property type="entry name" value="Nicotinate/Quinolinate PRTase C-terminal domain-like"/>
    <property type="match status" value="1"/>
</dbReference>
<dbReference type="KEGG" id="lrz:BJI69_13150"/>
<dbReference type="InterPro" id="IPR036068">
    <property type="entry name" value="Nicotinate_pribotase-like_C"/>
</dbReference>
<dbReference type="InterPro" id="IPR037128">
    <property type="entry name" value="Quinolinate_PRibosylTase_N_sf"/>
</dbReference>
<dbReference type="InterPro" id="IPR002638">
    <property type="entry name" value="Quinolinate_PRibosylTrfase_C"/>
</dbReference>
<evidence type="ECO:0000259" key="13">
    <source>
        <dbReference type="Pfam" id="PF01729"/>
    </source>
</evidence>
<evidence type="ECO:0000256" key="5">
    <source>
        <dbReference type="ARBA" id="ARBA00011944"/>
    </source>
</evidence>
<gene>
    <name evidence="15" type="ORF">BJI69_13150</name>
</gene>
<dbReference type="Gene3D" id="3.20.20.70">
    <property type="entry name" value="Aldolase class I"/>
    <property type="match status" value="1"/>
</dbReference>
<dbReference type="FunFam" id="3.20.20.70:FF:000030">
    <property type="entry name" value="Nicotinate-nucleotide pyrophosphorylase, carboxylating"/>
    <property type="match status" value="1"/>
</dbReference>
<name>A0A0G9HEX4_9GAMM</name>
<keyword evidence="6" id="KW-0662">Pyridine nucleotide biosynthesis</keyword>
<dbReference type="RefSeq" id="WP_046966419.1">
    <property type="nucleotide sequence ID" value="NZ_CP017480.1"/>
</dbReference>
<dbReference type="EMBL" id="CP017480">
    <property type="protein sequence ID" value="APG04750.1"/>
    <property type="molecule type" value="Genomic_DNA"/>
</dbReference>
<dbReference type="GO" id="GO:0009435">
    <property type="term" value="P:NAD+ biosynthetic process"/>
    <property type="evidence" value="ECO:0007669"/>
    <property type="project" value="UniProtKB-UniPathway"/>
</dbReference>
<evidence type="ECO:0000256" key="8">
    <source>
        <dbReference type="ARBA" id="ARBA00022679"/>
    </source>
</evidence>
<dbReference type="GO" id="GO:0005737">
    <property type="term" value="C:cytoplasm"/>
    <property type="evidence" value="ECO:0007669"/>
    <property type="project" value="TreeGrafter"/>
</dbReference>
<organism evidence="15 16">
    <name type="scientific">Luteibacter rhizovicinus DSM 16549</name>
    <dbReference type="NCBI Taxonomy" id="1440763"/>
    <lineage>
        <taxon>Bacteria</taxon>
        <taxon>Pseudomonadati</taxon>
        <taxon>Pseudomonadota</taxon>
        <taxon>Gammaproteobacteria</taxon>
        <taxon>Lysobacterales</taxon>
        <taxon>Rhodanobacteraceae</taxon>
        <taxon>Luteibacter</taxon>
    </lineage>
</organism>
<evidence type="ECO:0000256" key="3">
    <source>
        <dbReference type="ARBA" id="ARBA00009400"/>
    </source>
</evidence>
<evidence type="ECO:0000256" key="2">
    <source>
        <dbReference type="ARBA" id="ARBA00004893"/>
    </source>
</evidence>